<dbReference type="EMBL" id="MN740730">
    <property type="protein sequence ID" value="QHS81169.1"/>
    <property type="molecule type" value="Genomic_DNA"/>
</dbReference>
<evidence type="ECO:0000313" key="1">
    <source>
        <dbReference type="EMBL" id="QHS81169.1"/>
    </source>
</evidence>
<reference evidence="1" key="1">
    <citation type="journal article" date="2020" name="Nature">
        <title>Giant virus diversity and host interactions through global metagenomics.</title>
        <authorList>
            <person name="Schulz F."/>
            <person name="Roux S."/>
            <person name="Paez-Espino D."/>
            <person name="Jungbluth S."/>
            <person name="Walsh D.A."/>
            <person name="Denef V.J."/>
            <person name="McMahon K.D."/>
            <person name="Konstantinidis K.T."/>
            <person name="Eloe-Fadrosh E.A."/>
            <person name="Kyrpides N.C."/>
            <person name="Woyke T."/>
        </authorList>
    </citation>
    <scope>NUCLEOTIDE SEQUENCE</scope>
    <source>
        <strain evidence="1">GVMAG-S-1101161-73</strain>
    </source>
</reference>
<dbReference type="AlphaFoldDB" id="A0A6C0AMY8"/>
<name>A0A6C0AMY8_9ZZZZ</name>
<proteinExistence type="predicted"/>
<sequence>MPTFPSYTQISVVNKSSIINDVNGSCMVTALNTLLVQFCKDWSLTAFSAVYVPKATTNIPANTYIIYLMDNSDVNGALAYHDLLSDIPYGKVFAKTVIANGGVLLYEPTLKLPTVAQTLAHEVFELIIDPRCNVWWMNYYTGILVAAEVCDPVENNVVVVTLPNGTKVGMSDWILPSWQDAQNTKGPFNHLNTLTAPFQIKNGYTIQIKNSRITAIYGDNNISKRVSHSFTGKRSMMRLNSVINQ</sequence>
<organism evidence="1">
    <name type="scientific">viral metagenome</name>
    <dbReference type="NCBI Taxonomy" id="1070528"/>
    <lineage>
        <taxon>unclassified sequences</taxon>
        <taxon>metagenomes</taxon>
        <taxon>organismal metagenomes</taxon>
    </lineage>
</organism>
<accession>A0A6C0AMY8</accession>
<protein>
    <submittedName>
        <fullName evidence="1">Uncharacterized protein</fullName>
    </submittedName>
</protein>